<dbReference type="EMBL" id="CP012199">
    <property type="protein sequence ID" value="AMG75654.1"/>
    <property type="molecule type" value="Genomic_DNA"/>
</dbReference>
<name>A0AA86L3Y5_9SPHN</name>
<protein>
    <submittedName>
        <fullName evidence="2">Uncharacterized protein</fullName>
    </submittedName>
</protein>
<keyword evidence="1" id="KW-1133">Transmembrane helix</keyword>
<evidence type="ECO:0000313" key="2">
    <source>
        <dbReference type="EMBL" id="AMG75654.1"/>
    </source>
</evidence>
<evidence type="ECO:0000256" key="1">
    <source>
        <dbReference type="SAM" id="Phobius"/>
    </source>
</evidence>
<dbReference type="Proteomes" id="UP000058599">
    <property type="component" value="Chromosome"/>
</dbReference>
<dbReference type="RefSeq" id="WP_067105454.1">
    <property type="nucleotide sequence ID" value="NZ_CP012199.1"/>
</dbReference>
<gene>
    <name evidence="2" type="ORF">SGRAN_3311</name>
</gene>
<keyword evidence="1" id="KW-0812">Transmembrane</keyword>
<proteinExistence type="predicted"/>
<evidence type="ECO:0000313" key="3">
    <source>
        <dbReference type="Proteomes" id="UP000058599"/>
    </source>
</evidence>
<sequence>MASAFGPRLWKRLPPSVPAARSLGRRMTLHAAAALLVFAALQIWLVSSAIAAGAPSAFIIVALVMLVALALPAARLTERRWYHLSRQALASWGLHARFRRDVRRLWAAALALPFLWVSGAMAATQGFAAITL</sequence>
<reference evidence="2 3" key="1">
    <citation type="journal article" date="2016" name="BMC Genomics">
        <title>Genomic analysis of the nitrate-respiring Sphingopyxis granuli (formerly Sphingomonas macrogoltabida) strain TFA.</title>
        <authorList>
            <person name="Garcia-Romero I."/>
            <person name="Perez-Pulido A.J."/>
            <person name="Gonzalez-Flores Y.E."/>
            <person name="Reyes-Ramirez F."/>
            <person name="Santero E."/>
            <person name="Floriano B."/>
        </authorList>
    </citation>
    <scope>NUCLEOTIDE SEQUENCE [LARGE SCALE GENOMIC DNA]</scope>
    <source>
        <strain evidence="2 3">TFA</strain>
    </source>
</reference>
<keyword evidence="3" id="KW-1185">Reference proteome</keyword>
<keyword evidence="1" id="KW-0472">Membrane</keyword>
<dbReference type="AlphaFoldDB" id="A0AA86L3Y5"/>
<feature type="transmembrane region" description="Helical" evidence="1">
    <location>
        <begin position="58"/>
        <end position="77"/>
    </location>
</feature>
<feature type="transmembrane region" description="Helical" evidence="1">
    <location>
        <begin position="105"/>
        <end position="130"/>
    </location>
</feature>
<accession>A0AA86L3Y5</accession>
<organism evidence="2 3">
    <name type="scientific">Sphingopyxis granuli</name>
    <dbReference type="NCBI Taxonomy" id="267128"/>
    <lineage>
        <taxon>Bacteria</taxon>
        <taxon>Pseudomonadati</taxon>
        <taxon>Pseudomonadota</taxon>
        <taxon>Alphaproteobacteria</taxon>
        <taxon>Sphingomonadales</taxon>
        <taxon>Sphingomonadaceae</taxon>
        <taxon>Sphingopyxis</taxon>
    </lineage>
</organism>
<dbReference type="KEGG" id="sgi:SGRAN_3311"/>